<accession>A0A835ZBU9</accession>
<dbReference type="InterPro" id="IPR011545">
    <property type="entry name" value="DEAD/DEAH_box_helicase_dom"/>
</dbReference>
<comment type="caution">
    <text evidence="17">The sequence shown here is derived from an EMBL/GenBank/DDBJ whole genome shotgun (WGS) entry which is preliminary data.</text>
</comment>
<dbReference type="InterPro" id="IPR001650">
    <property type="entry name" value="Helicase_C-like"/>
</dbReference>
<dbReference type="SUPFAM" id="SSF52540">
    <property type="entry name" value="P-loop containing nucleoside triphosphate hydrolases"/>
    <property type="match status" value="1"/>
</dbReference>
<dbReference type="PROSITE" id="PS51192">
    <property type="entry name" value="HELICASE_ATP_BIND_1"/>
    <property type="match status" value="1"/>
</dbReference>
<evidence type="ECO:0000313" key="17">
    <source>
        <dbReference type="EMBL" id="KAG5189292.1"/>
    </source>
</evidence>
<evidence type="ECO:0000256" key="12">
    <source>
        <dbReference type="RuleBase" id="RU000492"/>
    </source>
</evidence>
<evidence type="ECO:0000256" key="11">
    <source>
        <dbReference type="PROSITE-ProRule" id="PRU00552"/>
    </source>
</evidence>
<dbReference type="Pfam" id="PF00271">
    <property type="entry name" value="Helicase_C"/>
    <property type="match status" value="1"/>
</dbReference>
<feature type="domain" description="Helicase C-terminal" evidence="15">
    <location>
        <begin position="266"/>
        <end position="426"/>
    </location>
</feature>
<dbReference type="Gene3D" id="3.40.50.300">
    <property type="entry name" value="P-loop containing nucleotide triphosphate hydrolases"/>
    <property type="match status" value="2"/>
</dbReference>
<comment type="similarity">
    <text evidence="9">Belongs to the DEAD box helicase family. DDX6/DHH1 subfamily.</text>
</comment>
<dbReference type="EMBL" id="JAFCMP010000054">
    <property type="protein sequence ID" value="KAG5189292.1"/>
    <property type="molecule type" value="Genomic_DNA"/>
</dbReference>
<dbReference type="InterPro" id="IPR014001">
    <property type="entry name" value="Helicase_ATP-bd"/>
</dbReference>
<sequence length="429" mass="48342">METPAASTNGDHDGKPPAAEQDGEAGGGDDWKASIKKPPADERYMTEDVTLTKGNEFEDYFLKRELLMGIYEKGFEKPSPIQEEAIPIILQGRNLLARAKNGTGKTGSFIIPVLEKVDTSLDYIQALILVPTRELALQTSSIVKEIGKHTQVQCMVTTGGTTLKDDIMRLYSPVHVLVATPGRVLDLADKGAAKLKKCTTVIMDEADKLLSVEFQPVLEQLLAHCSPQRQICLFSATFPVTVKAFKDKHIENPYEINLMEELTLKGITQYYAFVAERQKVHCLNTLFTKLDVNQSIIFCNSVNRVELLAKKITELGYSCFYIHAKMQQSHRNRVFHEFRNGATRHLVCSDLFTRGIDIQSVNVVINFDFPKNAETYLHRIGRSGRYGHLGLAINLITYDDRHNLFRIEQELGTEIQPIPPVINRDLYCR</sequence>
<keyword evidence="5 12" id="KW-0378">Hydrolase</keyword>
<evidence type="ECO:0000259" key="15">
    <source>
        <dbReference type="PROSITE" id="PS51194"/>
    </source>
</evidence>
<keyword evidence="6 12" id="KW-0347">Helicase</keyword>
<feature type="compositionally biased region" description="Basic and acidic residues" evidence="13">
    <location>
        <begin position="29"/>
        <end position="39"/>
    </location>
</feature>
<dbReference type="InterPro" id="IPR000629">
    <property type="entry name" value="RNA-helicase_DEAD-box_CS"/>
</dbReference>
<evidence type="ECO:0000259" key="14">
    <source>
        <dbReference type="PROSITE" id="PS51192"/>
    </source>
</evidence>
<dbReference type="CDD" id="cd17940">
    <property type="entry name" value="DEADc_DDX6"/>
    <property type="match status" value="1"/>
</dbReference>
<evidence type="ECO:0000313" key="18">
    <source>
        <dbReference type="Proteomes" id="UP000664859"/>
    </source>
</evidence>
<feature type="short sequence motif" description="Q motif" evidence="11">
    <location>
        <begin position="55"/>
        <end position="83"/>
    </location>
</feature>
<dbReference type="PROSITE" id="PS51194">
    <property type="entry name" value="HELICASE_CTER"/>
    <property type="match status" value="1"/>
</dbReference>
<evidence type="ECO:0000256" key="8">
    <source>
        <dbReference type="ARBA" id="ARBA00022884"/>
    </source>
</evidence>
<dbReference type="EC" id="3.6.4.13" evidence="2"/>
<evidence type="ECO:0000256" key="9">
    <source>
        <dbReference type="ARBA" id="ARBA00038316"/>
    </source>
</evidence>
<comment type="catalytic activity">
    <reaction evidence="10">
        <text>ATP + H2O = ADP + phosphate + H(+)</text>
        <dbReference type="Rhea" id="RHEA:13065"/>
        <dbReference type="ChEBI" id="CHEBI:15377"/>
        <dbReference type="ChEBI" id="CHEBI:15378"/>
        <dbReference type="ChEBI" id="CHEBI:30616"/>
        <dbReference type="ChEBI" id="CHEBI:43474"/>
        <dbReference type="ChEBI" id="CHEBI:456216"/>
        <dbReference type="EC" id="3.6.4.13"/>
    </reaction>
</comment>
<keyword evidence="3" id="KW-0963">Cytoplasm</keyword>
<evidence type="ECO:0000256" key="3">
    <source>
        <dbReference type="ARBA" id="ARBA00022490"/>
    </source>
</evidence>
<dbReference type="GO" id="GO:0016787">
    <property type="term" value="F:hydrolase activity"/>
    <property type="evidence" value="ECO:0007669"/>
    <property type="project" value="UniProtKB-KW"/>
</dbReference>
<dbReference type="GO" id="GO:0005524">
    <property type="term" value="F:ATP binding"/>
    <property type="evidence" value="ECO:0007669"/>
    <property type="project" value="UniProtKB-KW"/>
</dbReference>
<organism evidence="17 18">
    <name type="scientific">Tribonema minus</name>
    <dbReference type="NCBI Taxonomy" id="303371"/>
    <lineage>
        <taxon>Eukaryota</taxon>
        <taxon>Sar</taxon>
        <taxon>Stramenopiles</taxon>
        <taxon>Ochrophyta</taxon>
        <taxon>PX clade</taxon>
        <taxon>Xanthophyceae</taxon>
        <taxon>Tribonematales</taxon>
        <taxon>Tribonemataceae</taxon>
        <taxon>Tribonema</taxon>
    </lineage>
</organism>
<name>A0A835ZBU9_9STRA</name>
<evidence type="ECO:0000256" key="2">
    <source>
        <dbReference type="ARBA" id="ARBA00012552"/>
    </source>
</evidence>
<evidence type="ECO:0000256" key="6">
    <source>
        <dbReference type="ARBA" id="ARBA00022806"/>
    </source>
</evidence>
<dbReference type="Proteomes" id="UP000664859">
    <property type="component" value="Unassembled WGS sequence"/>
</dbReference>
<evidence type="ECO:0000256" key="10">
    <source>
        <dbReference type="ARBA" id="ARBA00047984"/>
    </source>
</evidence>
<dbReference type="AlphaFoldDB" id="A0A835ZBU9"/>
<dbReference type="InterPro" id="IPR027417">
    <property type="entry name" value="P-loop_NTPase"/>
</dbReference>
<keyword evidence="18" id="KW-1185">Reference proteome</keyword>
<dbReference type="GO" id="GO:0003724">
    <property type="term" value="F:RNA helicase activity"/>
    <property type="evidence" value="ECO:0007669"/>
    <property type="project" value="UniProtKB-EC"/>
</dbReference>
<reference evidence="17" key="1">
    <citation type="submission" date="2021-02" db="EMBL/GenBank/DDBJ databases">
        <title>First Annotated Genome of the Yellow-green Alga Tribonema minus.</title>
        <authorList>
            <person name="Mahan K.M."/>
        </authorList>
    </citation>
    <scope>NUCLEOTIDE SEQUENCE</scope>
    <source>
        <strain evidence="17">UTEX B ZZ1240</strain>
    </source>
</reference>
<dbReference type="PROSITE" id="PS00039">
    <property type="entry name" value="DEAD_ATP_HELICASE"/>
    <property type="match status" value="1"/>
</dbReference>
<feature type="region of interest" description="Disordered" evidence="13">
    <location>
        <begin position="1"/>
        <end position="39"/>
    </location>
</feature>
<dbReference type="OrthoDB" id="10265785at2759"/>
<evidence type="ECO:0000256" key="4">
    <source>
        <dbReference type="ARBA" id="ARBA00022741"/>
    </source>
</evidence>
<comment type="subcellular location">
    <subcellularLocation>
        <location evidence="1">Cytoplasm</location>
    </subcellularLocation>
</comment>
<dbReference type="SMART" id="SM00490">
    <property type="entry name" value="HELICc"/>
    <property type="match status" value="1"/>
</dbReference>
<dbReference type="GO" id="GO:0003723">
    <property type="term" value="F:RNA binding"/>
    <property type="evidence" value="ECO:0007669"/>
    <property type="project" value="UniProtKB-KW"/>
</dbReference>
<dbReference type="SMART" id="SM00487">
    <property type="entry name" value="DEXDc"/>
    <property type="match status" value="1"/>
</dbReference>
<dbReference type="InterPro" id="IPR014014">
    <property type="entry name" value="RNA_helicase_DEAD_Q_motif"/>
</dbReference>
<evidence type="ECO:0000256" key="13">
    <source>
        <dbReference type="SAM" id="MobiDB-lite"/>
    </source>
</evidence>
<gene>
    <name evidence="17" type="ORF">JKP88DRAFT_271640</name>
</gene>
<keyword evidence="7 12" id="KW-0067">ATP-binding</keyword>
<evidence type="ECO:0000256" key="5">
    <source>
        <dbReference type="ARBA" id="ARBA00022801"/>
    </source>
</evidence>
<keyword evidence="8" id="KW-0694">RNA-binding</keyword>
<evidence type="ECO:0000259" key="16">
    <source>
        <dbReference type="PROSITE" id="PS51195"/>
    </source>
</evidence>
<protein>
    <recommendedName>
        <fullName evidence="2">RNA helicase</fullName>
        <ecNumber evidence="2">3.6.4.13</ecNumber>
    </recommendedName>
</protein>
<feature type="domain" description="Helicase ATP-binding" evidence="14">
    <location>
        <begin position="86"/>
        <end position="256"/>
    </location>
</feature>
<dbReference type="PROSITE" id="PS51195">
    <property type="entry name" value="Q_MOTIF"/>
    <property type="match status" value="1"/>
</dbReference>
<dbReference type="FunFam" id="3.40.50.300:FF:000114">
    <property type="entry name" value="ATP-dependent RNA helicase DDX6"/>
    <property type="match status" value="1"/>
</dbReference>
<feature type="domain" description="DEAD-box RNA helicase Q" evidence="16">
    <location>
        <begin position="55"/>
        <end position="83"/>
    </location>
</feature>
<proteinExistence type="inferred from homology"/>
<keyword evidence="4 12" id="KW-0547">Nucleotide-binding</keyword>
<dbReference type="PANTHER" id="PTHR47960">
    <property type="entry name" value="DEAD-BOX ATP-DEPENDENT RNA HELICASE 50"/>
    <property type="match status" value="1"/>
</dbReference>
<evidence type="ECO:0000256" key="1">
    <source>
        <dbReference type="ARBA" id="ARBA00004496"/>
    </source>
</evidence>
<dbReference type="CDD" id="cd18787">
    <property type="entry name" value="SF2_C_DEAD"/>
    <property type="match status" value="1"/>
</dbReference>
<evidence type="ECO:0000256" key="7">
    <source>
        <dbReference type="ARBA" id="ARBA00022840"/>
    </source>
</evidence>
<dbReference type="Pfam" id="PF00270">
    <property type="entry name" value="DEAD"/>
    <property type="match status" value="1"/>
</dbReference>
<dbReference type="GO" id="GO:0005737">
    <property type="term" value="C:cytoplasm"/>
    <property type="evidence" value="ECO:0007669"/>
    <property type="project" value="UniProtKB-SubCell"/>
</dbReference>